<dbReference type="SMART" id="SM00911">
    <property type="entry name" value="HWE_HK"/>
    <property type="match status" value="1"/>
</dbReference>
<dbReference type="Pfam" id="PF02518">
    <property type="entry name" value="HATPase_c"/>
    <property type="match status" value="1"/>
</dbReference>
<dbReference type="GO" id="GO:0004673">
    <property type="term" value="F:protein histidine kinase activity"/>
    <property type="evidence" value="ECO:0007669"/>
    <property type="project" value="UniProtKB-EC"/>
</dbReference>
<feature type="domain" description="Histidine kinase" evidence="8">
    <location>
        <begin position="289"/>
        <end position="482"/>
    </location>
</feature>
<protein>
    <recommendedName>
        <fullName evidence="2">histidine kinase</fullName>
        <ecNumber evidence="2">2.7.13.3</ecNumber>
    </recommendedName>
</protein>
<evidence type="ECO:0000313" key="9">
    <source>
        <dbReference type="EMBL" id="QGF24438.1"/>
    </source>
</evidence>
<dbReference type="InterPro" id="IPR013656">
    <property type="entry name" value="PAS_4"/>
</dbReference>
<dbReference type="Gene3D" id="3.30.450.280">
    <property type="entry name" value="GAF domain"/>
    <property type="match status" value="1"/>
</dbReference>
<sequence>MPQMSTLLATHTDLDPRAAEWLRSLVNEWHLLADLSFSDLILWVPDRDPNQMWAVAQIRPTTGPTALLDDVVGDAVRYDPDSLALQAYWSATSCETSDNKLATGIPVDMHAVPLEYDGKVIAVVEQHTNQMGVRANGALEDAYIAIAEVLRDMLLRGEFPLPGTKSHPTRSPRVGDGLMWIGPEGEYRYATPNAVSAYRRSGHLGDIVTATPFSFREELGGEDELRRLITGHEAVEREVTVESVALRFRFTPLHDADGASAGACVLLRDITQIHRLDQQLITKDATIREIHHRVKNNLQTVSALLRMQARRVSSPEAKQALGEAMSRVASIAAVHEVLAHSFDEDVAFDDVADRVLAMVGDVATTTGAPARVRREGTFGKVSPVIATNLSLVVTELCQNAVEHGLGGAAGEVRVVPVRDDGELVVRVLDAGRGLPEEFDLARTTSLGLGIVATLVADMHGTFALSNRPEGGVQAMVRVPAPEGEWKD</sequence>
<evidence type="ECO:0000256" key="5">
    <source>
        <dbReference type="ARBA" id="ARBA00022741"/>
    </source>
</evidence>
<keyword evidence="7" id="KW-0067">ATP-binding</keyword>
<dbReference type="PANTHER" id="PTHR41523">
    <property type="entry name" value="TWO-COMPONENT SYSTEM SENSOR PROTEIN"/>
    <property type="match status" value="1"/>
</dbReference>
<dbReference type="AlphaFoldDB" id="A0A5Q2FCE8"/>
<evidence type="ECO:0000256" key="3">
    <source>
        <dbReference type="ARBA" id="ARBA00022553"/>
    </source>
</evidence>
<dbReference type="InterPro" id="IPR022066">
    <property type="entry name" value="PdtaS_GAF"/>
</dbReference>
<dbReference type="Pfam" id="PF12282">
    <property type="entry name" value="GAF_PdtaS"/>
    <property type="match status" value="1"/>
</dbReference>
<evidence type="ECO:0000259" key="8">
    <source>
        <dbReference type="PROSITE" id="PS50109"/>
    </source>
</evidence>
<dbReference type="InterPro" id="IPR011102">
    <property type="entry name" value="Sig_transdc_His_kinase_HWE"/>
</dbReference>
<dbReference type="Proteomes" id="UP000386847">
    <property type="component" value="Chromosome"/>
</dbReference>
<dbReference type="RefSeq" id="WP_153572967.1">
    <property type="nucleotide sequence ID" value="NZ_CP045725.1"/>
</dbReference>
<dbReference type="GO" id="GO:0005524">
    <property type="term" value="F:ATP binding"/>
    <property type="evidence" value="ECO:0007669"/>
    <property type="project" value="UniProtKB-KW"/>
</dbReference>
<dbReference type="InterPro" id="IPR036890">
    <property type="entry name" value="HATPase_C_sf"/>
</dbReference>
<evidence type="ECO:0000256" key="6">
    <source>
        <dbReference type="ARBA" id="ARBA00022777"/>
    </source>
</evidence>
<dbReference type="InterPro" id="IPR003594">
    <property type="entry name" value="HATPase_dom"/>
</dbReference>
<dbReference type="Pfam" id="PF08448">
    <property type="entry name" value="PAS_4"/>
    <property type="match status" value="1"/>
</dbReference>
<keyword evidence="3" id="KW-0597">Phosphoprotein</keyword>
<dbReference type="EC" id="2.7.13.3" evidence="2"/>
<comment type="catalytic activity">
    <reaction evidence="1">
        <text>ATP + protein L-histidine = ADP + protein N-phospho-L-histidine.</text>
        <dbReference type="EC" id="2.7.13.3"/>
    </reaction>
</comment>
<dbReference type="Gene3D" id="3.30.565.10">
    <property type="entry name" value="Histidine kinase-like ATPase, C-terminal domain"/>
    <property type="match status" value="1"/>
</dbReference>
<organism evidence="9 10">
    <name type="scientific">Raineyella fluvialis</name>
    <dbReference type="NCBI Taxonomy" id="2662261"/>
    <lineage>
        <taxon>Bacteria</taxon>
        <taxon>Bacillati</taxon>
        <taxon>Actinomycetota</taxon>
        <taxon>Actinomycetes</taxon>
        <taxon>Propionibacteriales</taxon>
        <taxon>Propionibacteriaceae</taxon>
        <taxon>Raineyella</taxon>
    </lineage>
</organism>
<keyword evidence="6" id="KW-0418">Kinase</keyword>
<keyword evidence="4" id="KW-0808">Transferase</keyword>
<name>A0A5Q2FCE8_9ACTN</name>
<dbReference type="PROSITE" id="PS50109">
    <property type="entry name" value="HIS_KIN"/>
    <property type="match status" value="1"/>
</dbReference>
<keyword evidence="10" id="KW-1185">Reference proteome</keyword>
<evidence type="ECO:0000256" key="2">
    <source>
        <dbReference type="ARBA" id="ARBA00012438"/>
    </source>
</evidence>
<dbReference type="KEGG" id="rain:Rai3103_13135"/>
<dbReference type="Gene3D" id="3.30.450.20">
    <property type="entry name" value="PAS domain"/>
    <property type="match status" value="1"/>
</dbReference>
<evidence type="ECO:0000256" key="7">
    <source>
        <dbReference type="ARBA" id="ARBA00022840"/>
    </source>
</evidence>
<evidence type="ECO:0000256" key="4">
    <source>
        <dbReference type="ARBA" id="ARBA00022679"/>
    </source>
</evidence>
<evidence type="ECO:0000256" key="1">
    <source>
        <dbReference type="ARBA" id="ARBA00000085"/>
    </source>
</evidence>
<evidence type="ECO:0000313" key="10">
    <source>
        <dbReference type="Proteomes" id="UP000386847"/>
    </source>
</evidence>
<dbReference type="InterPro" id="IPR038424">
    <property type="entry name" value="H_kinase_PdtaS_GAF_sf"/>
</dbReference>
<dbReference type="InterPro" id="IPR005467">
    <property type="entry name" value="His_kinase_dom"/>
</dbReference>
<gene>
    <name evidence="9" type="ORF">Rai3103_13135</name>
</gene>
<dbReference type="SUPFAM" id="SSF55874">
    <property type="entry name" value="ATPase domain of HSP90 chaperone/DNA topoisomerase II/histidine kinase"/>
    <property type="match status" value="1"/>
</dbReference>
<dbReference type="InterPro" id="IPR011495">
    <property type="entry name" value="Sig_transdc_His_kin_sub2_dim/P"/>
</dbReference>
<dbReference type="Pfam" id="PF07568">
    <property type="entry name" value="HisKA_2"/>
    <property type="match status" value="1"/>
</dbReference>
<dbReference type="EMBL" id="CP045725">
    <property type="protein sequence ID" value="QGF24438.1"/>
    <property type="molecule type" value="Genomic_DNA"/>
</dbReference>
<proteinExistence type="predicted"/>
<dbReference type="SMART" id="SM00387">
    <property type="entry name" value="HATPase_c"/>
    <property type="match status" value="1"/>
</dbReference>
<dbReference type="PANTHER" id="PTHR41523:SF8">
    <property type="entry name" value="ETHYLENE RESPONSE SENSOR PROTEIN"/>
    <property type="match status" value="1"/>
</dbReference>
<keyword evidence="5" id="KW-0547">Nucleotide-binding</keyword>
<reference evidence="9 10" key="1">
    <citation type="submission" date="2019-10" db="EMBL/GenBank/DDBJ databases">
        <title>Genomic analysis of Raineyella sp. CBA3103.</title>
        <authorList>
            <person name="Roh S.W."/>
        </authorList>
    </citation>
    <scope>NUCLEOTIDE SEQUENCE [LARGE SCALE GENOMIC DNA]</scope>
    <source>
        <strain evidence="9 10">CBA3103</strain>
    </source>
</reference>
<accession>A0A5Q2FCE8</accession>